<name>A0A9X3R1P8_9HYPH</name>
<feature type="domain" description="SGNH hydrolase-type esterase" evidence="1">
    <location>
        <begin position="50"/>
        <end position="200"/>
    </location>
</feature>
<dbReference type="Proteomes" id="UP001151018">
    <property type="component" value="Unassembled WGS sequence"/>
</dbReference>
<dbReference type="GO" id="GO:0016788">
    <property type="term" value="F:hydrolase activity, acting on ester bonds"/>
    <property type="evidence" value="ECO:0007669"/>
    <property type="project" value="UniProtKB-ARBA"/>
</dbReference>
<dbReference type="InterPro" id="IPR036514">
    <property type="entry name" value="SGNH_hydro_sf"/>
</dbReference>
<dbReference type="SUPFAM" id="SSF52266">
    <property type="entry name" value="SGNH hydrolase"/>
    <property type="match status" value="1"/>
</dbReference>
<dbReference type="RefSeq" id="WP_142914080.1">
    <property type="nucleotide sequence ID" value="NZ_JAPZLN010000008.1"/>
</dbReference>
<gene>
    <name evidence="3" type="ORF">EXN23_23220</name>
    <name evidence="2" type="ORF">O9X88_20490</name>
</gene>
<dbReference type="Proteomes" id="UP000319481">
    <property type="component" value="Unassembled WGS sequence"/>
</dbReference>
<keyword evidence="4" id="KW-1185">Reference proteome</keyword>
<proteinExistence type="predicted"/>
<evidence type="ECO:0000259" key="1">
    <source>
        <dbReference type="Pfam" id="PF13472"/>
    </source>
</evidence>
<protein>
    <submittedName>
        <fullName evidence="2">GDSL-type esterase/lipase family protein</fullName>
    </submittedName>
</protein>
<sequence length="216" mass="24150">MTTHLYHTPIDESVLEFEHEVNELCGRIARSAIPRRPIVFLGASSIRLWHDMIERLRPHNVVRVGFGGATLAAMTHYFSRLVSPLDPSILIIWPGSNDIGNYGATALQVADRTVQLVKEARAELPDLTIHFMSVFVPPGRIYLADEIRKANIMVETELQRNFEDVSFIDAHSALLGENGAPLGRVFSDDRIHLNRAGYDIVEDIIRRKSGILTGNG</sequence>
<evidence type="ECO:0000313" key="4">
    <source>
        <dbReference type="Proteomes" id="UP000319481"/>
    </source>
</evidence>
<evidence type="ECO:0000313" key="5">
    <source>
        <dbReference type="Proteomes" id="UP001151018"/>
    </source>
</evidence>
<dbReference type="EMBL" id="SGNZ01000016">
    <property type="protein sequence ID" value="TRA84262.1"/>
    <property type="molecule type" value="Genomic_DNA"/>
</dbReference>
<dbReference type="Gene3D" id="3.40.50.1110">
    <property type="entry name" value="SGNH hydrolase"/>
    <property type="match status" value="1"/>
</dbReference>
<dbReference type="AlphaFoldDB" id="A0A9X3R1P8"/>
<reference evidence="2" key="3">
    <citation type="submission" date="2022-12" db="EMBL/GenBank/DDBJ databases">
        <title>Draft genome sequences of 22 rhizogenic Agrobacterium biovar 1 strains, the causative agent of hairy root disease.</title>
        <authorList>
            <person name="Kim N."/>
            <person name="Vargas P."/>
            <person name="Rediers H."/>
        </authorList>
    </citation>
    <scope>NUCLEOTIDE SEQUENCE</scope>
    <source>
        <strain evidence="2">ST15.13.006</strain>
    </source>
</reference>
<dbReference type="Pfam" id="PF13472">
    <property type="entry name" value="Lipase_GDSL_2"/>
    <property type="match status" value="1"/>
</dbReference>
<comment type="caution">
    <text evidence="2">The sequence shown here is derived from an EMBL/GenBank/DDBJ whole genome shotgun (WGS) entry which is preliminary data.</text>
</comment>
<organism evidence="2 5">
    <name type="scientific">Agrobacterium salinitolerans</name>
    <dbReference type="NCBI Taxonomy" id="1183413"/>
    <lineage>
        <taxon>Bacteria</taxon>
        <taxon>Pseudomonadati</taxon>
        <taxon>Pseudomonadota</taxon>
        <taxon>Alphaproteobacteria</taxon>
        <taxon>Hyphomicrobiales</taxon>
        <taxon>Rhizobiaceae</taxon>
        <taxon>Rhizobium/Agrobacterium group</taxon>
        <taxon>Agrobacterium</taxon>
    </lineage>
</organism>
<dbReference type="GeneID" id="79865359"/>
<reference evidence="3" key="2">
    <citation type="submission" date="2019-02" db="EMBL/GenBank/DDBJ databases">
        <authorList>
            <person name="Baeyen S."/>
        </authorList>
    </citation>
    <scope>NUCLEOTIDE SEQUENCE</scope>
    <source>
        <strain evidence="3">GBBC3283</strain>
    </source>
</reference>
<reference evidence="3 4" key="1">
    <citation type="journal article" date="2019" name="Appl. Microbiol. Biotechnol.">
        <title>Differential efficiency of wild type rhizogenic strains for rol gene transformation of plants.</title>
        <authorList>
            <person name="Desmet S."/>
            <person name="De Keyser E."/>
            <person name="Van Vaerenbergh J."/>
            <person name="Baeyen S."/>
            <person name="Van Huylenbroeck J."/>
            <person name="Geelen D."/>
            <person name="Dhooghe E."/>
        </authorList>
    </citation>
    <scope>NUCLEOTIDE SEQUENCE [LARGE SCALE GENOMIC DNA]</scope>
    <source>
        <strain evidence="3 4">GBBC3283</strain>
    </source>
</reference>
<evidence type="ECO:0000313" key="2">
    <source>
        <dbReference type="EMBL" id="MCZ7939924.1"/>
    </source>
</evidence>
<dbReference type="EMBL" id="JAPZLR010000016">
    <property type="protein sequence ID" value="MCZ7939924.1"/>
    <property type="molecule type" value="Genomic_DNA"/>
</dbReference>
<accession>A0A9X3R1P8</accession>
<dbReference type="InterPro" id="IPR013830">
    <property type="entry name" value="SGNH_hydro"/>
</dbReference>
<evidence type="ECO:0000313" key="3">
    <source>
        <dbReference type="EMBL" id="TRA84262.1"/>
    </source>
</evidence>